<reference evidence="1 2" key="1">
    <citation type="submission" date="2007-08" db="EMBL/GenBank/DDBJ databases">
        <title>Draft genome sequence of Clostridium leptum (DSM 753).</title>
        <authorList>
            <person name="Sudarsanam P."/>
            <person name="Ley R."/>
            <person name="Guruge J."/>
            <person name="Turnbaugh P.J."/>
            <person name="Mahowald M."/>
            <person name="Liep D."/>
            <person name="Gordon J."/>
        </authorList>
    </citation>
    <scope>NUCLEOTIDE SEQUENCE [LARGE SCALE GENOMIC DNA]</scope>
    <source>
        <strain evidence="1 2">DSM 753</strain>
    </source>
</reference>
<dbReference type="EMBL" id="ABCB02000019">
    <property type="protein sequence ID" value="EDO61003.1"/>
    <property type="molecule type" value="Genomic_DNA"/>
</dbReference>
<evidence type="ECO:0000313" key="1">
    <source>
        <dbReference type="EMBL" id="EDO61003.1"/>
    </source>
</evidence>
<dbReference type="AlphaFoldDB" id="A7VVK3"/>
<protein>
    <submittedName>
        <fullName evidence="1">Uncharacterized protein</fullName>
    </submittedName>
</protein>
<dbReference type="Proteomes" id="UP000003490">
    <property type="component" value="Unassembled WGS sequence"/>
</dbReference>
<reference evidence="1 2" key="2">
    <citation type="submission" date="2007-08" db="EMBL/GenBank/DDBJ databases">
        <authorList>
            <person name="Fulton L."/>
            <person name="Clifton S."/>
            <person name="Fulton B."/>
            <person name="Xu J."/>
            <person name="Minx P."/>
            <person name="Pepin K.H."/>
            <person name="Johnson M."/>
            <person name="Thiruvilangam P."/>
            <person name="Bhonagiri V."/>
            <person name="Nash W.E."/>
            <person name="Wang C."/>
            <person name="Mardis E.R."/>
            <person name="Wilson R.K."/>
        </authorList>
    </citation>
    <scope>NUCLEOTIDE SEQUENCE [LARGE SCALE GENOMIC DNA]</scope>
    <source>
        <strain evidence="1 2">DSM 753</strain>
    </source>
</reference>
<organism evidence="1 2">
    <name type="scientific">[Clostridium] leptum DSM 753</name>
    <dbReference type="NCBI Taxonomy" id="428125"/>
    <lineage>
        <taxon>Bacteria</taxon>
        <taxon>Bacillati</taxon>
        <taxon>Bacillota</taxon>
        <taxon>Clostridia</taxon>
        <taxon>Eubacteriales</taxon>
        <taxon>Oscillospiraceae</taxon>
        <taxon>Oscillospiraceae incertae sedis</taxon>
    </lineage>
</organism>
<sequence length="36" mass="4175">MKRCVIFLANHKYGVSSRESSRELPPVAGKLRFSFY</sequence>
<gene>
    <name evidence="1" type="ORF">CLOLEP_02615</name>
</gene>
<dbReference type="HOGENOM" id="CLU_3355467_0_0_9"/>
<accession>A7VVK3</accession>
<name>A7VVK3_9FIRM</name>
<evidence type="ECO:0000313" key="2">
    <source>
        <dbReference type="Proteomes" id="UP000003490"/>
    </source>
</evidence>
<proteinExistence type="predicted"/>
<comment type="caution">
    <text evidence="1">The sequence shown here is derived from an EMBL/GenBank/DDBJ whole genome shotgun (WGS) entry which is preliminary data.</text>
</comment>